<evidence type="ECO:0008006" key="11">
    <source>
        <dbReference type="Google" id="ProtNLM"/>
    </source>
</evidence>
<dbReference type="Proteomes" id="UP000217999">
    <property type="component" value="Unassembled WGS sequence"/>
</dbReference>
<reference evidence="9 10" key="1">
    <citation type="submission" date="2017-08" db="EMBL/GenBank/DDBJ databases">
        <title>WGS of Clinical strains of the CDC Group NO-1 linked to zoonotic infections in humans.</title>
        <authorList>
            <person name="Bernier A.-M."/>
            <person name="Bernard K."/>
        </authorList>
    </citation>
    <scope>NUCLEOTIDE SEQUENCE [LARGE SCALE GENOMIC DNA]</scope>
    <source>
        <strain evidence="9 10">NML03-0146</strain>
    </source>
</reference>
<feature type="region of interest" description="Disordered" evidence="7">
    <location>
        <begin position="1"/>
        <end position="32"/>
    </location>
</feature>
<accession>A0A2A2AA61</accession>
<dbReference type="GO" id="GO:0055091">
    <property type="term" value="P:phospholipid homeostasis"/>
    <property type="evidence" value="ECO:0007669"/>
    <property type="project" value="TreeGrafter"/>
</dbReference>
<feature type="transmembrane region" description="Helical" evidence="8">
    <location>
        <begin position="504"/>
        <end position="521"/>
    </location>
</feature>
<evidence type="ECO:0000313" key="9">
    <source>
        <dbReference type="EMBL" id="PAT34459.1"/>
    </source>
</evidence>
<dbReference type="EMBL" id="NSJF01000004">
    <property type="protein sequence ID" value="PAT34459.1"/>
    <property type="molecule type" value="Genomic_DNA"/>
</dbReference>
<feature type="transmembrane region" description="Helical" evidence="8">
    <location>
        <begin position="79"/>
        <end position="100"/>
    </location>
</feature>
<feature type="transmembrane region" description="Helical" evidence="8">
    <location>
        <begin position="364"/>
        <end position="386"/>
    </location>
</feature>
<dbReference type="Pfam" id="PF03706">
    <property type="entry name" value="LPG_synthase_TM"/>
    <property type="match status" value="1"/>
</dbReference>
<feature type="transmembrane region" description="Helical" evidence="8">
    <location>
        <begin position="564"/>
        <end position="585"/>
    </location>
</feature>
<evidence type="ECO:0000256" key="2">
    <source>
        <dbReference type="ARBA" id="ARBA00022475"/>
    </source>
</evidence>
<dbReference type="PANTHER" id="PTHR34697">
    <property type="entry name" value="PHOSPHATIDYLGLYCEROL LYSYLTRANSFERASE"/>
    <property type="match status" value="1"/>
</dbReference>
<gene>
    <name evidence="9" type="ORF">CK620_08550</name>
</gene>
<keyword evidence="4 8" id="KW-0812">Transmembrane</keyword>
<feature type="transmembrane region" description="Helical" evidence="8">
    <location>
        <begin position="527"/>
        <end position="544"/>
    </location>
</feature>
<name>A0A2A2AA61_9BURK</name>
<evidence type="ECO:0000256" key="1">
    <source>
        <dbReference type="ARBA" id="ARBA00004651"/>
    </source>
</evidence>
<dbReference type="GO" id="GO:0005886">
    <property type="term" value="C:plasma membrane"/>
    <property type="evidence" value="ECO:0007669"/>
    <property type="project" value="UniProtKB-SubCell"/>
</dbReference>
<feature type="transmembrane region" description="Helical" evidence="8">
    <location>
        <begin position="230"/>
        <end position="253"/>
    </location>
</feature>
<comment type="subcellular location">
    <subcellularLocation>
        <location evidence="1">Cell membrane</location>
        <topology evidence="1">Multi-pass membrane protein</topology>
    </subcellularLocation>
</comment>
<feature type="transmembrane region" description="Helical" evidence="8">
    <location>
        <begin position="265"/>
        <end position="285"/>
    </location>
</feature>
<keyword evidence="3" id="KW-0808">Transferase</keyword>
<dbReference type="AlphaFoldDB" id="A0A2A2AA61"/>
<keyword evidence="5 8" id="KW-1133">Transmembrane helix</keyword>
<sequence length="633" mass="67996">MAIAQPGHGKQHGGIQQRDEDDPDGRHGLKALEGPHSVAAGLSGHFSVTPCKTAGRNPVRRHGRGNNGRLAWRRAARRAAASGIVGISMSSASSLLDWFVRVLYHPRLRRGLSLALTAVVALLVVWALHHALAEVDAAQVLQLMGQVPAQALGYAALAAAASYLVMTGYDFSALKYLAPAQPPPRTAVLVTSFMAYTLGNTVGLGVLAGGAVRMRMFTQWGLTALQVTRLIAFNALAFGAGITVLGALALLVGAQRAAQHTQLPVAAIVVLAALVLAVALAFLWCCARLQTLRLGPWQLQLPSLGLALRQLLITATDTVLAGLALWFLLPPSPLTWWAFLMVYMLALTAGILSHVPGGLGVFEAVMFTGLSASGLPATALAAALVLYRVVYYLLPLVAAALLLTGYALWMRLNSRPGRARRRLHVTGMQIARNIAWAAPLVLGGLAFAAGAVLLAAGARPDNQAAALALQRWHVPQFWIEASRLLGSVCGLLLLVLARALLERLDAAWWLALLATGLALWLSLPNGFAWYEMAMLAVLLGLLLVSKEQFSSHSSLFAVRLELGWLLALGLVFAALGWIIYFAYSHEDLSHMPWWRFALDARLPPVFRAAMLAAVLALLLGAWQLLRRRERRPR</sequence>
<feature type="transmembrane region" description="Helical" evidence="8">
    <location>
        <begin position="112"/>
        <end position="135"/>
    </location>
</feature>
<evidence type="ECO:0000256" key="6">
    <source>
        <dbReference type="ARBA" id="ARBA00023136"/>
    </source>
</evidence>
<evidence type="ECO:0000256" key="8">
    <source>
        <dbReference type="SAM" id="Phobius"/>
    </source>
</evidence>
<proteinExistence type="predicted"/>
<evidence type="ECO:0000256" key="3">
    <source>
        <dbReference type="ARBA" id="ARBA00022679"/>
    </source>
</evidence>
<protein>
    <recommendedName>
        <fullName evidence="11">Lysylphosphatidylglycerol synthetase family protein</fullName>
    </recommendedName>
</protein>
<feature type="transmembrane region" description="Helical" evidence="8">
    <location>
        <begin position="392"/>
        <end position="412"/>
    </location>
</feature>
<feature type="transmembrane region" description="Helical" evidence="8">
    <location>
        <begin position="334"/>
        <end position="352"/>
    </location>
</feature>
<evidence type="ECO:0000256" key="5">
    <source>
        <dbReference type="ARBA" id="ARBA00022989"/>
    </source>
</evidence>
<feature type="transmembrane region" description="Helical" evidence="8">
    <location>
        <begin position="306"/>
        <end position="328"/>
    </location>
</feature>
<evidence type="ECO:0000313" key="10">
    <source>
        <dbReference type="Proteomes" id="UP000217999"/>
    </source>
</evidence>
<organism evidence="9 10">
    <name type="scientific">Vandammella animalimorsus</name>
    <dbReference type="NCBI Taxonomy" id="2029117"/>
    <lineage>
        <taxon>Bacteria</taxon>
        <taxon>Pseudomonadati</taxon>
        <taxon>Pseudomonadota</taxon>
        <taxon>Betaproteobacteria</taxon>
        <taxon>Burkholderiales</taxon>
        <taxon>Comamonadaceae</taxon>
        <taxon>Vandammella</taxon>
    </lineage>
</organism>
<evidence type="ECO:0000256" key="4">
    <source>
        <dbReference type="ARBA" id="ARBA00022692"/>
    </source>
</evidence>
<feature type="transmembrane region" description="Helical" evidence="8">
    <location>
        <begin position="186"/>
        <end position="209"/>
    </location>
</feature>
<dbReference type="GO" id="GO:0016755">
    <property type="term" value="F:aminoacyltransferase activity"/>
    <property type="evidence" value="ECO:0007669"/>
    <property type="project" value="TreeGrafter"/>
</dbReference>
<evidence type="ECO:0000256" key="7">
    <source>
        <dbReference type="SAM" id="MobiDB-lite"/>
    </source>
</evidence>
<feature type="transmembrane region" description="Helical" evidence="8">
    <location>
        <begin position="147"/>
        <end position="166"/>
    </location>
</feature>
<feature type="transmembrane region" description="Helical" evidence="8">
    <location>
        <begin position="433"/>
        <end position="457"/>
    </location>
</feature>
<comment type="caution">
    <text evidence="9">The sequence shown here is derived from an EMBL/GenBank/DDBJ whole genome shotgun (WGS) entry which is preliminary data.</text>
</comment>
<dbReference type="PANTHER" id="PTHR34697:SF2">
    <property type="entry name" value="PHOSPHATIDYLGLYCEROL LYSYLTRANSFERASE"/>
    <property type="match status" value="1"/>
</dbReference>
<keyword evidence="2" id="KW-1003">Cell membrane</keyword>
<feature type="transmembrane region" description="Helical" evidence="8">
    <location>
        <begin position="605"/>
        <end position="625"/>
    </location>
</feature>
<feature type="transmembrane region" description="Helical" evidence="8">
    <location>
        <begin position="477"/>
        <end position="497"/>
    </location>
</feature>
<keyword evidence="6 8" id="KW-0472">Membrane</keyword>
<dbReference type="InterPro" id="IPR051211">
    <property type="entry name" value="PG_lysyltransferase"/>
</dbReference>
<dbReference type="InterPro" id="IPR022791">
    <property type="entry name" value="L-PG_synthase/AglD"/>
</dbReference>